<dbReference type="AlphaFoldDB" id="A0AAE0K4L5"/>
<sequence>MSDLNPQGGDLFDMAKEGTKVPEDAAKPNIILSVASDAQKKKGAPGLSGEMDNNSISSTGLGEVVSAGGEIPEDVGQKYSMSGGKERGEKPRAPLGGRNH</sequence>
<dbReference type="Proteomes" id="UP001285441">
    <property type="component" value="Unassembled WGS sequence"/>
</dbReference>
<evidence type="ECO:0000313" key="3">
    <source>
        <dbReference type="Proteomes" id="UP001285441"/>
    </source>
</evidence>
<name>A0AAE0K4L5_9PEZI</name>
<reference evidence="2" key="2">
    <citation type="submission" date="2023-06" db="EMBL/GenBank/DDBJ databases">
        <authorList>
            <consortium name="Lawrence Berkeley National Laboratory"/>
            <person name="Haridas S."/>
            <person name="Hensen N."/>
            <person name="Bonometti L."/>
            <person name="Westerberg I."/>
            <person name="Brannstrom I.O."/>
            <person name="Guillou S."/>
            <person name="Cros-Aarteil S."/>
            <person name="Calhoun S."/>
            <person name="Kuo A."/>
            <person name="Mondo S."/>
            <person name="Pangilinan J."/>
            <person name="Riley R."/>
            <person name="LaButti K."/>
            <person name="Andreopoulos B."/>
            <person name="Lipzen A."/>
            <person name="Chen C."/>
            <person name="Yanf M."/>
            <person name="Daum C."/>
            <person name="Ng V."/>
            <person name="Clum A."/>
            <person name="Steindorff A."/>
            <person name="Ohm R."/>
            <person name="Martin F."/>
            <person name="Silar P."/>
            <person name="Natvig D."/>
            <person name="Lalanne C."/>
            <person name="Gautier V."/>
            <person name="Ament-velasquez S.L."/>
            <person name="Kruys A."/>
            <person name="Hutchinson M.I."/>
            <person name="Powell A.J."/>
            <person name="Barry K."/>
            <person name="Miller A.N."/>
            <person name="Grigoriev I.V."/>
            <person name="Debuchy R."/>
            <person name="Gladieux P."/>
            <person name="Thoren M.H."/>
            <person name="Johannesson H."/>
        </authorList>
    </citation>
    <scope>NUCLEOTIDE SEQUENCE</scope>
    <source>
        <strain evidence="2">CBS 232.78</strain>
    </source>
</reference>
<accession>A0AAE0K4L5</accession>
<feature type="region of interest" description="Disordered" evidence="1">
    <location>
        <begin position="35"/>
        <end position="100"/>
    </location>
</feature>
<dbReference type="EMBL" id="JAULSW010000009">
    <property type="protein sequence ID" value="KAK3369951.1"/>
    <property type="molecule type" value="Genomic_DNA"/>
</dbReference>
<comment type="caution">
    <text evidence="2">The sequence shown here is derived from an EMBL/GenBank/DDBJ whole genome shotgun (WGS) entry which is preliminary data.</text>
</comment>
<organism evidence="2 3">
    <name type="scientific">Podospora didyma</name>
    <dbReference type="NCBI Taxonomy" id="330526"/>
    <lineage>
        <taxon>Eukaryota</taxon>
        <taxon>Fungi</taxon>
        <taxon>Dikarya</taxon>
        <taxon>Ascomycota</taxon>
        <taxon>Pezizomycotina</taxon>
        <taxon>Sordariomycetes</taxon>
        <taxon>Sordariomycetidae</taxon>
        <taxon>Sordariales</taxon>
        <taxon>Podosporaceae</taxon>
        <taxon>Podospora</taxon>
    </lineage>
</organism>
<evidence type="ECO:0000313" key="2">
    <source>
        <dbReference type="EMBL" id="KAK3369951.1"/>
    </source>
</evidence>
<reference evidence="2" key="1">
    <citation type="journal article" date="2023" name="Mol. Phylogenet. Evol.">
        <title>Genome-scale phylogeny and comparative genomics of the fungal order Sordariales.</title>
        <authorList>
            <person name="Hensen N."/>
            <person name="Bonometti L."/>
            <person name="Westerberg I."/>
            <person name="Brannstrom I.O."/>
            <person name="Guillou S."/>
            <person name="Cros-Aarteil S."/>
            <person name="Calhoun S."/>
            <person name="Haridas S."/>
            <person name="Kuo A."/>
            <person name="Mondo S."/>
            <person name="Pangilinan J."/>
            <person name="Riley R."/>
            <person name="LaButti K."/>
            <person name="Andreopoulos B."/>
            <person name="Lipzen A."/>
            <person name="Chen C."/>
            <person name="Yan M."/>
            <person name="Daum C."/>
            <person name="Ng V."/>
            <person name="Clum A."/>
            <person name="Steindorff A."/>
            <person name="Ohm R.A."/>
            <person name="Martin F."/>
            <person name="Silar P."/>
            <person name="Natvig D.O."/>
            <person name="Lalanne C."/>
            <person name="Gautier V."/>
            <person name="Ament-Velasquez S.L."/>
            <person name="Kruys A."/>
            <person name="Hutchinson M.I."/>
            <person name="Powell A.J."/>
            <person name="Barry K."/>
            <person name="Miller A.N."/>
            <person name="Grigoriev I.V."/>
            <person name="Debuchy R."/>
            <person name="Gladieux P."/>
            <person name="Hiltunen Thoren M."/>
            <person name="Johannesson H."/>
        </authorList>
    </citation>
    <scope>NUCLEOTIDE SEQUENCE</scope>
    <source>
        <strain evidence="2">CBS 232.78</strain>
    </source>
</reference>
<gene>
    <name evidence="2" type="ORF">B0H63DRAFT_485813</name>
</gene>
<proteinExistence type="predicted"/>
<protein>
    <submittedName>
        <fullName evidence="2">Uncharacterized protein</fullName>
    </submittedName>
</protein>
<evidence type="ECO:0000256" key="1">
    <source>
        <dbReference type="SAM" id="MobiDB-lite"/>
    </source>
</evidence>
<feature type="compositionally biased region" description="Polar residues" evidence="1">
    <location>
        <begin position="51"/>
        <end position="60"/>
    </location>
</feature>
<keyword evidence="3" id="KW-1185">Reference proteome</keyword>